<dbReference type="EMBL" id="BAABAH010000021">
    <property type="protein sequence ID" value="GAA3835138.1"/>
    <property type="molecule type" value="Genomic_DNA"/>
</dbReference>
<feature type="compositionally biased region" description="Pro residues" evidence="5">
    <location>
        <begin position="137"/>
        <end position="157"/>
    </location>
</feature>
<evidence type="ECO:0000256" key="5">
    <source>
        <dbReference type="SAM" id="MobiDB-lite"/>
    </source>
</evidence>
<dbReference type="InterPro" id="IPR000253">
    <property type="entry name" value="FHA_dom"/>
</dbReference>
<dbReference type="Gene3D" id="2.40.10.10">
    <property type="entry name" value="Trypsin-like serine proteases"/>
    <property type="match status" value="2"/>
</dbReference>
<dbReference type="Pfam" id="PF13365">
    <property type="entry name" value="Trypsin_2"/>
    <property type="match status" value="1"/>
</dbReference>
<protein>
    <recommendedName>
        <fullName evidence="7">FHA domain-containing protein</fullName>
    </recommendedName>
</protein>
<keyword evidence="6" id="KW-1133">Transmembrane helix</keyword>
<keyword evidence="4" id="KW-0378">Hydrolase</keyword>
<dbReference type="InterPro" id="IPR009003">
    <property type="entry name" value="Peptidase_S1_PA"/>
</dbReference>
<reference evidence="9" key="1">
    <citation type="journal article" date="2019" name="Int. J. Syst. Evol. Microbiol.">
        <title>The Global Catalogue of Microorganisms (GCM) 10K type strain sequencing project: providing services to taxonomists for standard genome sequencing and annotation.</title>
        <authorList>
            <consortium name="The Broad Institute Genomics Platform"/>
            <consortium name="The Broad Institute Genome Sequencing Center for Infectious Disease"/>
            <person name="Wu L."/>
            <person name="Ma J."/>
        </authorList>
    </citation>
    <scope>NUCLEOTIDE SEQUENCE [LARGE SCALE GENOMIC DNA]</scope>
    <source>
        <strain evidence="9">JCM 16953</strain>
    </source>
</reference>
<dbReference type="Proteomes" id="UP001501821">
    <property type="component" value="Unassembled WGS sequence"/>
</dbReference>
<dbReference type="InterPro" id="IPR043504">
    <property type="entry name" value="Peptidase_S1_PA_chymotrypsin"/>
</dbReference>
<evidence type="ECO:0000256" key="2">
    <source>
        <dbReference type="ARBA" id="ARBA00022553"/>
    </source>
</evidence>
<feature type="region of interest" description="Disordered" evidence="5">
    <location>
        <begin position="103"/>
        <end position="161"/>
    </location>
</feature>
<dbReference type="SMART" id="SM00240">
    <property type="entry name" value="FHA"/>
    <property type="match status" value="2"/>
</dbReference>
<feature type="compositionally biased region" description="Pro residues" evidence="5">
    <location>
        <begin position="109"/>
        <end position="128"/>
    </location>
</feature>
<evidence type="ECO:0000256" key="6">
    <source>
        <dbReference type="SAM" id="Phobius"/>
    </source>
</evidence>
<evidence type="ECO:0000256" key="4">
    <source>
        <dbReference type="ARBA" id="ARBA00022801"/>
    </source>
</evidence>
<dbReference type="InterPro" id="IPR008984">
    <property type="entry name" value="SMAD_FHA_dom_sf"/>
</dbReference>
<evidence type="ECO:0000313" key="8">
    <source>
        <dbReference type="EMBL" id="GAA3835138.1"/>
    </source>
</evidence>
<dbReference type="PANTHER" id="PTHR43343">
    <property type="entry name" value="PEPTIDASE S12"/>
    <property type="match status" value="1"/>
</dbReference>
<comment type="similarity">
    <text evidence="1">Belongs to the peptidase S1C family.</text>
</comment>
<accession>A0ABP7J6N3</accession>
<dbReference type="SUPFAM" id="SSF49879">
    <property type="entry name" value="SMAD/FHA domain"/>
    <property type="match status" value="2"/>
</dbReference>
<dbReference type="Gene3D" id="2.60.200.20">
    <property type="match status" value="2"/>
</dbReference>
<proteinExistence type="inferred from homology"/>
<keyword evidence="6" id="KW-0472">Membrane</keyword>
<gene>
    <name evidence="8" type="ORF">GCM10022242_40150</name>
</gene>
<sequence length="576" mass="59900">MSPLVVRVDGRVLRLDQDRVIRIGRAIEADIVLTAGSVSRLHAELRPVGGVWVLVDTGSQFGTYVEGRPVRELRITGPTVIRCGPEAPGATLTVIPEEMAELEPAHAPAAPPSAAPPTGPPPGAPPASMPLADDPTRPPPPPGQRPPGPRAQLPPPEWDQTQVFAPQPAAPVAPGAPPPARSGPDLLVVADGREHRFRHPALITVGRQPASVVQIADPACSRDHGRVSAVPGGWVYTNVSNEGTFRDGRRIGTTTFDDRLDLRLGHPVAGPRLTLVPILSAWEEERRIARRRRNRVLKWAGVALAALVAAAVLVVAAVVVTNKLVDGGGGDGTAGGQPELTSSELESAKAAVVKITAQSYQLDDPAKSLFEYGGSGSIIRSDGLILTNAHVAAPEADGLVEQYGEQAAIADPDYLLISVTDGMTDTTSAPLYRARVVSADGHLDVAVIQIYANADGSDLDGPLDLPTVDVGDSSDLRSGDPVTVLGFPGVSESKDTVTVTSGGIATLVHDDQGEVVEFDTTARISPGNSGGMAIDDDANLIGVPTAILNDSGVTSGRIRAIDVLKGVIQQAEDSTG</sequence>
<keyword evidence="6" id="KW-0812">Transmembrane</keyword>
<dbReference type="InterPro" id="IPR051201">
    <property type="entry name" value="Chloro_Bact_Ser_Proteases"/>
</dbReference>
<keyword evidence="3" id="KW-0645">Protease</keyword>
<name>A0ABP7J6N3_9ACTN</name>
<dbReference type="PROSITE" id="PS50006">
    <property type="entry name" value="FHA_DOMAIN"/>
    <property type="match status" value="2"/>
</dbReference>
<comment type="caution">
    <text evidence="8">The sequence shown here is derived from an EMBL/GenBank/DDBJ whole genome shotgun (WGS) entry which is preliminary data.</text>
</comment>
<dbReference type="SUPFAM" id="SSF50494">
    <property type="entry name" value="Trypsin-like serine proteases"/>
    <property type="match status" value="1"/>
</dbReference>
<dbReference type="PRINTS" id="PR00834">
    <property type="entry name" value="PROTEASES2C"/>
</dbReference>
<dbReference type="PANTHER" id="PTHR43343:SF3">
    <property type="entry name" value="PROTEASE DO-LIKE 8, CHLOROPLASTIC"/>
    <property type="match status" value="1"/>
</dbReference>
<feature type="transmembrane region" description="Helical" evidence="6">
    <location>
        <begin position="296"/>
        <end position="320"/>
    </location>
</feature>
<feature type="domain" description="FHA" evidence="7">
    <location>
        <begin position="203"/>
        <end position="251"/>
    </location>
</feature>
<keyword evidence="9" id="KW-1185">Reference proteome</keyword>
<evidence type="ECO:0000256" key="3">
    <source>
        <dbReference type="ARBA" id="ARBA00022670"/>
    </source>
</evidence>
<organism evidence="8 9">
    <name type="scientific">Nocardioides panacisoli</name>
    <dbReference type="NCBI Taxonomy" id="627624"/>
    <lineage>
        <taxon>Bacteria</taxon>
        <taxon>Bacillati</taxon>
        <taxon>Actinomycetota</taxon>
        <taxon>Actinomycetes</taxon>
        <taxon>Propionibacteriales</taxon>
        <taxon>Nocardioidaceae</taxon>
        <taxon>Nocardioides</taxon>
    </lineage>
</organism>
<evidence type="ECO:0000313" key="9">
    <source>
        <dbReference type="Proteomes" id="UP001501821"/>
    </source>
</evidence>
<dbReference type="RefSeq" id="WP_344778874.1">
    <property type="nucleotide sequence ID" value="NZ_BAABAH010000021.1"/>
</dbReference>
<dbReference type="InterPro" id="IPR001940">
    <property type="entry name" value="Peptidase_S1C"/>
</dbReference>
<keyword evidence="2" id="KW-0597">Phosphoprotein</keyword>
<evidence type="ECO:0000259" key="7">
    <source>
        <dbReference type="PROSITE" id="PS50006"/>
    </source>
</evidence>
<evidence type="ECO:0000256" key="1">
    <source>
        <dbReference type="ARBA" id="ARBA00010541"/>
    </source>
</evidence>
<dbReference type="Pfam" id="PF00498">
    <property type="entry name" value="FHA"/>
    <property type="match status" value="2"/>
</dbReference>
<feature type="domain" description="FHA" evidence="7">
    <location>
        <begin position="21"/>
        <end position="70"/>
    </location>
</feature>